<evidence type="ECO:0000256" key="2">
    <source>
        <dbReference type="SAM" id="SignalP"/>
    </source>
</evidence>
<dbReference type="Proteomes" id="UP001595722">
    <property type="component" value="Unassembled WGS sequence"/>
</dbReference>
<dbReference type="Gene3D" id="1.25.40.10">
    <property type="entry name" value="Tetratricopeptide repeat domain"/>
    <property type="match status" value="1"/>
</dbReference>
<dbReference type="SUPFAM" id="SSF48452">
    <property type="entry name" value="TPR-like"/>
    <property type="match status" value="1"/>
</dbReference>
<dbReference type="PROSITE" id="PS50293">
    <property type="entry name" value="TPR_REGION"/>
    <property type="match status" value="1"/>
</dbReference>
<keyword evidence="1" id="KW-0802">TPR repeat</keyword>
<feature type="chain" id="PRO_5045534312" evidence="2">
    <location>
        <begin position="31"/>
        <end position="249"/>
    </location>
</feature>
<evidence type="ECO:0000313" key="4">
    <source>
        <dbReference type="Proteomes" id="UP001595722"/>
    </source>
</evidence>
<keyword evidence="4" id="KW-1185">Reference proteome</keyword>
<name>A0ABV7VSN5_9GAMM</name>
<evidence type="ECO:0000256" key="1">
    <source>
        <dbReference type="PROSITE-ProRule" id="PRU00339"/>
    </source>
</evidence>
<comment type="caution">
    <text evidence="3">The sequence shown here is derived from an EMBL/GenBank/DDBJ whole genome shotgun (WGS) entry which is preliminary data.</text>
</comment>
<dbReference type="Pfam" id="PF00515">
    <property type="entry name" value="TPR_1"/>
    <property type="match status" value="1"/>
</dbReference>
<dbReference type="SMART" id="SM00028">
    <property type="entry name" value="TPR"/>
    <property type="match status" value="1"/>
</dbReference>
<dbReference type="EMBL" id="JBHRYB010000005">
    <property type="protein sequence ID" value="MFC3680209.1"/>
    <property type="molecule type" value="Genomic_DNA"/>
</dbReference>
<sequence length="249" mass="28198">MVTLLTSIKRGTTAMTMALCLVFTSLPAKALQQAQFEHVLSQLQSEQFEPVAVFLKEHSELAKTDPDYTVLMLNHAFLANQKSQLVVDKAAVIDVIRQAQGNLQSFPEYLDIQLGIAAVASRMGEWHIATEQLINLLKVSREIDNNWRWGKVGGMADDTPEEFMIQSVLPYSSKLFRLETPETDQMLVRLSEALIQYYPRKVYGYANLGSFYAVTGKKDKAREYYEKALEINPNDEVVRANLKRLGEGY</sequence>
<dbReference type="InterPro" id="IPR011990">
    <property type="entry name" value="TPR-like_helical_dom_sf"/>
</dbReference>
<reference evidence="4" key="1">
    <citation type="journal article" date="2019" name="Int. J. Syst. Evol. Microbiol.">
        <title>The Global Catalogue of Microorganisms (GCM) 10K type strain sequencing project: providing services to taxonomists for standard genome sequencing and annotation.</title>
        <authorList>
            <consortium name="The Broad Institute Genomics Platform"/>
            <consortium name="The Broad Institute Genome Sequencing Center for Infectious Disease"/>
            <person name="Wu L."/>
            <person name="Ma J."/>
        </authorList>
    </citation>
    <scope>NUCLEOTIDE SEQUENCE [LARGE SCALE GENOMIC DNA]</scope>
    <source>
        <strain evidence="4">KCTC 42424</strain>
    </source>
</reference>
<dbReference type="RefSeq" id="WP_376866215.1">
    <property type="nucleotide sequence ID" value="NZ_JBHRYB010000005.1"/>
</dbReference>
<feature type="repeat" description="TPR" evidence="1">
    <location>
        <begin position="202"/>
        <end position="235"/>
    </location>
</feature>
<dbReference type="InterPro" id="IPR019734">
    <property type="entry name" value="TPR_rpt"/>
</dbReference>
<accession>A0ABV7VSN5</accession>
<keyword evidence="2" id="KW-0732">Signal</keyword>
<protein>
    <submittedName>
        <fullName evidence="3">Tetratricopeptide repeat protein</fullName>
    </submittedName>
</protein>
<organism evidence="3 4">
    <name type="scientific">Bacterioplanoides pacificum</name>
    <dbReference type="NCBI Taxonomy" id="1171596"/>
    <lineage>
        <taxon>Bacteria</taxon>
        <taxon>Pseudomonadati</taxon>
        <taxon>Pseudomonadota</taxon>
        <taxon>Gammaproteobacteria</taxon>
        <taxon>Oceanospirillales</taxon>
        <taxon>Oceanospirillaceae</taxon>
        <taxon>Bacterioplanoides</taxon>
    </lineage>
</organism>
<feature type="signal peptide" evidence="2">
    <location>
        <begin position="1"/>
        <end position="30"/>
    </location>
</feature>
<evidence type="ECO:0000313" key="3">
    <source>
        <dbReference type="EMBL" id="MFC3680209.1"/>
    </source>
</evidence>
<gene>
    <name evidence="3" type="ORF">ACFOMG_08860</name>
</gene>
<dbReference type="PROSITE" id="PS50005">
    <property type="entry name" value="TPR"/>
    <property type="match status" value="1"/>
</dbReference>
<proteinExistence type="predicted"/>